<proteinExistence type="predicted"/>
<reference evidence="1 2" key="1">
    <citation type="submission" date="2013-07" db="EMBL/GenBank/DDBJ databases">
        <title>The Genome Sequence of Kwoniella mangroviensis CBS10435.</title>
        <authorList>
            <consortium name="The Broad Institute Genome Sequencing Platform"/>
            <person name="Cuomo C."/>
            <person name="Litvintseva A."/>
            <person name="Chen Y."/>
            <person name="Heitman J."/>
            <person name="Sun S."/>
            <person name="Springer D."/>
            <person name="Dromer F."/>
            <person name="Young S.K."/>
            <person name="Zeng Q."/>
            <person name="Gargeya S."/>
            <person name="Fitzgerald M."/>
            <person name="Abouelleil A."/>
            <person name="Alvarado L."/>
            <person name="Berlin A.M."/>
            <person name="Chapman S.B."/>
            <person name="Dewar J."/>
            <person name="Goldberg J."/>
            <person name="Griggs A."/>
            <person name="Gujja S."/>
            <person name="Hansen M."/>
            <person name="Howarth C."/>
            <person name="Imamovic A."/>
            <person name="Larimer J."/>
            <person name="McCowan C."/>
            <person name="Murphy C."/>
            <person name="Pearson M."/>
            <person name="Priest M."/>
            <person name="Roberts A."/>
            <person name="Saif S."/>
            <person name="Shea T."/>
            <person name="Sykes S."/>
            <person name="Wortman J."/>
            <person name="Nusbaum C."/>
            <person name="Birren B."/>
        </authorList>
    </citation>
    <scope>NUCLEOTIDE SEQUENCE [LARGE SCALE GENOMIC DNA]</scope>
    <source>
        <strain evidence="1 2">CBS 10435</strain>
    </source>
</reference>
<reference evidence="2" key="2">
    <citation type="submission" date="2013-12" db="EMBL/GenBank/DDBJ databases">
        <title>Evolution of pathogenesis and genome organization in the Tremellales.</title>
        <authorList>
            <person name="Cuomo C."/>
            <person name="Litvintseva A."/>
            <person name="Heitman J."/>
            <person name="Chen Y."/>
            <person name="Sun S."/>
            <person name="Springer D."/>
            <person name="Dromer F."/>
            <person name="Young S."/>
            <person name="Zeng Q."/>
            <person name="Chapman S."/>
            <person name="Gujja S."/>
            <person name="Saif S."/>
            <person name="Birren B."/>
        </authorList>
    </citation>
    <scope>NUCLEOTIDE SEQUENCE [LARGE SCALE GENOMIC DNA]</scope>
    <source>
        <strain evidence="2">CBS 10435</strain>
    </source>
</reference>
<keyword evidence="2" id="KW-1185">Reference proteome</keyword>
<evidence type="ECO:0000313" key="2">
    <source>
        <dbReference type="Proteomes" id="UP000092583"/>
    </source>
</evidence>
<dbReference type="OrthoDB" id="2565321at2759"/>
<dbReference type="EMBL" id="KI669459">
    <property type="protein sequence ID" value="OCF61738.1"/>
    <property type="molecule type" value="Genomic_DNA"/>
</dbReference>
<name>A0A1B9J1S5_9TREE</name>
<dbReference type="Proteomes" id="UP000092583">
    <property type="component" value="Unassembled WGS sequence"/>
</dbReference>
<dbReference type="AlphaFoldDB" id="A0A1B9J1S5"/>
<protein>
    <submittedName>
        <fullName evidence="1">Uncharacterized protein</fullName>
    </submittedName>
</protein>
<organism evidence="1 2">
    <name type="scientific">Kwoniella mangroviensis CBS 10435</name>
    <dbReference type="NCBI Taxonomy" id="1331196"/>
    <lineage>
        <taxon>Eukaryota</taxon>
        <taxon>Fungi</taxon>
        <taxon>Dikarya</taxon>
        <taxon>Basidiomycota</taxon>
        <taxon>Agaricomycotina</taxon>
        <taxon>Tremellomycetes</taxon>
        <taxon>Tremellales</taxon>
        <taxon>Cryptococcaceae</taxon>
        <taxon>Kwoniella</taxon>
    </lineage>
</organism>
<gene>
    <name evidence="1" type="ORF">L486_01399</name>
</gene>
<evidence type="ECO:0000313" key="1">
    <source>
        <dbReference type="EMBL" id="OCF61738.1"/>
    </source>
</evidence>
<sequence>MLPAEQWDSSPSQEKRIYQWRGGVMREEEPLSIRGNARIQAHEEQNIHRGIDTNGKEWGNDETEEIQARISTINLNGRSNSTQKDVQYPVPSAVHQERSIRHMDENRYTVNIKDTNHRSFVEKEVEDNGERQDVMVVDDFVVHPFFPQDETKAQLIVESEDNVRYFIAASQARSVLPSLPNPIPVARSSTRDLSQYQTRAQVVQWNGGSNSITLILTCLFRPEKFISSSSSSKTDPIYLIKLLPDVLNLADYHQFTSTFFPKFINILNKLNASPLVLYTAYALMDEFNKCDRYAKLTIRSNMLNNIPSTLLTILEQHAPRYFNSLTKLHKEWEEAYSRHYIALVTDLAGVNIQLVGFGAQCKKRFGRGCPGYISSKGNFKELRGRAADAASLCARDNGYKAMNSRIEEAVHIEVGCETCAHRLINAFGAVMSKVFMGVKDGI</sequence>
<accession>A0A1B9J1S5</accession>